<keyword evidence="3" id="KW-1185">Reference proteome</keyword>
<evidence type="ECO:0000313" key="3">
    <source>
        <dbReference type="Proteomes" id="UP000006672"/>
    </source>
</evidence>
<organism evidence="1">
    <name type="scientific">Brugia malayi</name>
    <name type="common">Filarial nematode worm</name>
    <dbReference type="NCBI Taxonomy" id="6279"/>
    <lineage>
        <taxon>Eukaryota</taxon>
        <taxon>Metazoa</taxon>
        <taxon>Ecdysozoa</taxon>
        <taxon>Nematoda</taxon>
        <taxon>Chromadorea</taxon>
        <taxon>Rhabditida</taxon>
        <taxon>Spirurina</taxon>
        <taxon>Spiruromorpha</taxon>
        <taxon>Filarioidea</taxon>
        <taxon>Onchocercidae</taxon>
        <taxon>Brugia</taxon>
    </lineage>
</organism>
<protein>
    <submittedName>
        <fullName evidence="1 4">Bm14243</fullName>
    </submittedName>
</protein>
<dbReference type="WormBase" id="Bm14243">
    <property type="protein sequence ID" value="BM38287"/>
    <property type="gene ID" value="WBGene00234504"/>
</dbReference>
<dbReference type="Proteomes" id="UP000006672">
    <property type="component" value="Unassembled WGS sequence"/>
</dbReference>
<accession>A0A0J9XZH2</accession>
<accession>A0A4E9FPA2</accession>
<sequence length="28" mass="3220">MYRYSLFSMISHRPVGKESAIGNLLTFT</sequence>
<dbReference type="EMBL" id="LN856998">
    <property type="protein sequence ID" value="CDP98580.2"/>
    <property type="molecule type" value="Genomic_DNA"/>
</dbReference>
<evidence type="ECO:0000313" key="1">
    <source>
        <dbReference type="EMBL" id="CDP98580.2"/>
    </source>
</evidence>
<evidence type="ECO:0000313" key="5">
    <source>
        <dbReference type="WormBase" id="Bm14243"/>
    </source>
</evidence>
<dbReference type="EMBL" id="CAAKNF010000195">
    <property type="protein sequence ID" value="VIO98854.1"/>
    <property type="molecule type" value="Genomic_DNA"/>
</dbReference>
<evidence type="ECO:0000313" key="4">
    <source>
        <dbReference type="WBParaSite" id="Bm14243.1"/>
    </source>
</evidence>
<name>A0A0J9XZH2_BRUMA</name>
<dbReference type="AlphaFoldDB" id="A0A0J9XZH2"/>
<dbReference type="WBParaSite" id="Bm14243.1">
    <property type="protein sequence ID" value="Bm14243.1"/>
    <property type="gene ID" value="WBGene00234504"/>
</dbReference>
<evidence type="ECO:0000313" key="2">
    <source>
        <dbReference type="EMBL" id="VIO98854.1"/>
    </source>
</evidence>
<gene>
    <name evidence="5" type="ORF">Bm14243</name>
    <name evidence="2" type="ORF">BM_BM14243</name>
    <name evidence="1" type="ORF">BM_Bm14243</name>
</gene>
<reference evidence="2" key="3">
    <citation type="submission" date="2019-04" db="EMBL/GenBank/DDBJ databases">
        <authorList>
            <person name="Howe K."/>
            <person name="Paulini M."/>
            <person name="Williams G."/>
        </authorList>
    </citation>
    <scope>NUCLEOTIDE SEQUENCE [LARGE SCALE GENOMIC DNA]</scope>
    <source>
        <strain evidence="2">FR3</strain>
    </source>
</reference>
<proteinExistence type="predicted"/>
<reference evidence="4" key="4">
    <citation type="submission" date="2019-12" db="UniProtKB">
        <authorList>
            <consortium name="WormBaseParasite"/>
        </authorList>
    </citation>
    <scope>IDENTIFICATION</scope>
</reference>
<reference evidence="1 3" key="1">
    <citation type="journal article" date="2007" name="Science">
        <title>Draft genome of the filarial nematode parasite Brugia malayi.</title>
        <authorList>
            <person name="Ghedin E."/>
            <person name="Wang S."/>
            <person name="Spiro D."/>
            <person name="Caler E."/>
            <person name="Zhao Q."/>
            <person name="Crabtree J."/>
            <person name="Allen J.E."/>
            <person name="Delcher A.L."/>
            <person name="Guiliano D.B."/>
            <person name="Miranda-Saavedra D."/>
            <person name="Angiuoli S.V."/>
            <person name="Creasy T."/>
            <person name="Amedeo P."/>
            <person name="Haas B."/>
            <person name="El-Sayed N.M."/>
            <person name="Wortman J.R."/>
            <person name="Feldblyum T."/>
            <person name="Tallon L."/>
            <person name="Schatz M."/>
            <person name="Shumway M."/>
            <person name="Koo H."/>
            <person name="Salzberg S.L."/>
            <person name="Schobel S."/>
            <person name="Pertea M."/>
            <person name="Pop M."/>
            <person name="White O."/>
            <person name="Barton G.J."/>
            <person name="Carlow C.K."/>
            <person name="Crawford M.J."/>
            <person name="Daub J."/>
            <person name="Dimmic M.W."/>
            <person name="Estes C.F."/>
            <person name="Foster J.M."/>
            <person name="Ganatra M."/>
            <person name="Gregory W.F."/>
            <person name="Johnson N.M."/>
            <person name="Jin J."/>
            <person name="Komuniecki R."/>
            <person name="Korf I."/>
            <person name="Kumar S."/>
            <person name="Laney S."/>
            <person name="Li B.W."/>
            <person name="Li W."/>
            <person name="Lindblom T.H."/>
            <person name="Lustigman S."/>
            <person name="Ma D."/>
            <person name="Maina C.V."/>
            <person name="Martin D.M."/>
            <person name="McCarter J.P."/>
            <person name="McReynolds L."/>
            <person name="Mitreva M."/>
            <person name="Nutman T.B."/>
            <person name="Parkinson J."/>
            <person name="Peregrin-Alvarez J.M."/>
            <person name="Poole C."/>
            <person name="Ren Q."/>
            <person name="Saunders L."/>
            <person name="Sluder A.E."/>
            <person name="Smith K."/>
            <person name="Stanke M."/>
            <person name="Unnasch T.R."/>
            <person name="Ware J."/>
            <person name="Wei A.D."/>
            <person name="Weil G."/>
            <person name="Williams D.J."/>
            <person name="Zhang Y."/>
            <person name="Williams S.A."/>
            <person name="Fraser-Liggett C."/>
            <person name="Slatko B."/>
            <person name="Blaxter M.L."/>
            <person name="Scott A.L."/>
        </authorList>
    </citation>
    <scope>NUCLEOTIDE SEQUENCE</scope>
    <source>
        <strain evidence="1 3">FR3</strain>
    </source>
</reference>
<reference evidence="1" key="2">
    <citation type="submission" date="2012-12" db="EMBL/GenBank/DDBJ databases">
        <authorList>
            <person name="Gao Y.W."/>
            <person name="Fan S.T."/>
            <person name="Sun H.T."/>
            <person name="Wang Z."/>
            <person name="Gao X.L."/>
            <person name="Li Y.G."/>
            <person name="Wang T.C."/>
            <person name="Zhang K."/>
            <person name="Xu W.W."/>
            <person name="Yu Z.J."/>
            <person name="Xia X.Z."/>
        </authorList>
    </citation>
    <scope>NUCLEOTIDE SEQUENCE</scope>
    <source>
        <strain evidence="1">FR3</strain>
    </source>
</reference>